<dbReference type="AlphaFoldDB" id="A0A516KHK8"/>
<proteinExistence type="predicted"/>
<dbReference type="InterPro" id="IPR021338">
    <property type="entry name" value="DUF2953"/>
</dbReference>
<reference evidence="1 2" key="1">
    <citation type="submission" date="2019-07" db="EMBL/GenBank/DDBJ databases">
        <authorList>
            <person name="Li J."/>
        </authorList>
    </citation>
    <scope>NUCLEOTIDE SEQUENCE [LARGE SCALE GENOMIC DNA]</scope>
    <source>
        <strain evidence="1 2">TKL69</strain>
    </source>
</reference>
<gene>
    <name evidence="1" type="ORF">FN924_12100</name>
</gene>
<dbReference type="RefSeq" id="WP_143894828.1">
    <property type="nucleotide sequence ID" value="NZ_CP041666.1"/>
</dbReference>
<protein>
    <submittedName>
        <fullName evidence="1">DUF2953 domain-containing protein</fullName>
    </submittedName>
</protein>
<dbReference type="EMBL" id="CP041666">
    <property type="protein sequence ID" value="QDP40864.1"/>
    <property type="molecule type" value="Genomic_DNA"/>
</dbReference>
<evidence type="ECO:0000313" key="1">
    <source>
        <dbReference type="EMBL" id="QDP40864.1"/>
    </source>
</evidence>
<accession>A0A516KHK8</accession>
<name>A0A516KHK8_9BACI</name>
<dbReference type="Proteomes" id="UP000315215">
    <property type="component" value="Chromosome"/>
</dbReference>
<dbReference type="KEGG" id="aqt:FN924_12100"/>
<organism evidence="1 2">
    <name type="scientific">Radiobacillus deserti</name>
    <dbReference type="NCBI Taxonomy" id="2594883"/>
    <lineage>
        <taxon>Bacteria</taxon>
        <taxon>Bacillati</taxon>
        <taxon>Bacillota</taxon>
        <taxon>Bacilli</taxon>
        <taxon>Bacillales</taxon>
        <taxon>Bacillaceae</taxon>
        <taxon>Radiobacillus</taxon>
    </lineage>
</organism>
<dbReference type="Pfam" id="PF11167">
    <property type="entry name" value="DUF2953"/>
    <property type="match status" value="1"/>
</dbReference>
<keyword evidence="2" id="KW-1185">Reference proteome</keyword>
<sequence length="109" mass="12536">MEKLLRPVKIHRFHWISRIGVGDASITGMLTGAVWGMKGTVLHYVSKHMTFKKKPTLQVIPLFQHTYSMTKLECMVSIRVGQAIYAFIQFMKSTKKQRKQVQTSNLPQS</sequence>
<evidence type="ECO:0000313" key="2">
    <source>
        <dbReference type="Proteomes" id="UP000315215"/>
    </source>
</evidence>